<comment type="similarity">
    <text evidence="3">Belongs to the krueppel C2H2-type zinc-finger protein family.</text>
</comment>
<dbReference type="PaxDb" id="8355-A0A1L8GD74"/>
<evidence type="ECO:0000256" key="10">
    <source>
        <dbReference type="ARBA" id="ARBA00023163"/>
    </source>
</evidence>
<evidence type="ECO:0000256" key="4">
    <source>
        <dbReference type="ARBA" id="ARBA00022723"/>
    </source>
</evidence>
<evidence type="ECO:0000256" key="9">
    <source>
        <dbReference type="ARBA" id="ARBA00023125"/>
    </source>
</evidence>
<feature type="domain" description="C2H2-type" evidence="12">
    <location>
        <begin position="508"/>
        <end position="535"/>
    </location>
</feature>
<proteinExistence type="inferred from homology"/>
<evidence type="ECO:0000256" key="7">
    <source>
        <dbReference type="ARBA" id="ARBA00022833"/>
    </source>
</evidence>
<dbReference type="CTD" id="108715165"/>
<dbReference type="GO" id="GO:0006357">
    <property type="term" value="P:regulation of transcription by RNA polymerase II"/>
    <property type="evidence" value="ECO:0000318"/>
    <property type="project" value="GO_Central"/>
</dbReference>
<organism evidence="13 14">
    <name type="scientific">Xenopus laevis</name>
    <name type="common">African clawed frog</name>
    <dbReference type="NCBI Taxonomy" id="8355"/>
    <lineage>
        <taxon>Eukaryota</taxon>
        <taxon>Metazoa</taxon>
        <taxon>Chordata</taxon>
        <taxon>Craniata</taxon>
        <taxon>Vertebrata</taxon>
        <taxon>Euteleostomi</taxon>
        <taxon>Amphibia</taxon>
        <taxon>Batrachia</taxon>
        <taxon>Anura</taxon>
        <taxon>Pipoidea</taxon>
        <taxon>Pipidae</taxon>
        <taxon>Xenopodinae</taxon>
        <taxon>Xenopus</taxon>
        <taxon>Xenopus</taxon>
    </lineage>
</organism>
<evidence type="ECO:0000256" key="8">
    <source>
        <dbReference type="ARBA" id="ARBA00023015"/>
    </source>
</evidence>
<feature type="domain" description="C2H2-type" evidence="12">
    <location>
        <begin position="564"/>
        <end position="591"/>
    </location>
</feature>
<dbReference type="Gene3D" id="3.30.160.60">
    <property type="entry name" value="Classic Zinc Finger"/>
    <property type="match status" value="7"/>
</dbReference>
<dbReference type="CDD" id="cd07765">
    <property type="entry name" value="KRAB_A-box"/>
    <property type="match status" value="1"/>
</dbReference>
<evidence type="ECO:0000313" key="14">
    <source>
        <dbReference type="RefSeq" id="XP_041416717.1"/>
    </source>
</evidence>
<dbReference type="FunFam" id="3.30.160.60:FF:000508">
    <property type="entry name" value="Myeloid zinc finger 1"/>
    <property type="match status" value="1"/>
</dbReference>
<dbReference type="Pfam" id="PF00096">
    <property type="entry name" value="zf-C2H2"/>
    <property type="match status" value="6"/>
</dbReference>
<dbReference type="Pfam" id="PF01352">
    <property type="entry name" value="KRAB"/>
    <property type="match status" value="1"/>
</dbReference>
<comment type="subcellular location">
    <subcellularLocation>
        <location evidence="2">Nucleus</location>
    </subcellularLocation>
</comment>
<dbReference type="GO" id="GO:0008270">
    <property type="term" value="F:zinc ion binding"/>
    <property type="evidence" value="ECO:0007669"/>
    <property type="project" value="UniProtKB-KW"/>
</dbReference>
<keyword evidence="4" id="KW-0479">Metal-binding</keyword>
<dbReference type="GO" id="GO:0042802">
    <property type="term" value="F:identical protein binding"/>
    <property type="evidence" value="ECO:0007669"/>
    <property type="project" value="UniProtKB-ARBA"/>
</dbReference>
<dbReference type="SUPFAM" id="SSF109640">
    <property type="entry name" value="KRAB domain (Kruppel-associated box)"/>
    <property type="match status" value="1"/>
</dbReference>
<keyword evidence="7" id="KW-0862">Zinc</keyword>
<dbReference type="PANTHER" id="PTHR23226:SF397">
    <property type="entry name" value="C2H2-TYPE DOMAIN-CONTAINING PROTEIN"/>
    <property type="match status" value="1"/>
</dbReference>
<evidence type="ECO:0000313" key="13">
    <source>
        <dbReference type="Proteomes" id="UP000186698"/>
    </source>
</evidence>
<dbReference type="PANTHER" id="PTHR23226">
    <property type="entry name" value="ZINC FINGER AND SCAN DOMAIN-CONTAINING"/>
    <property type="match status" value="1"/>
</dbReference>
<name>A0A1L8GD74_XENLA</name>
<dbReference type="Proteomes" id="UP000186698">
    <property type="component" value="Chromosome 4S"/>
</dbReference>
<evidence type="ECO:0000256" key="6">
    <source>
        <dbReference type="ARBA" id="ARBA00022771"/>
    </source>
</evidence>
<sequence length="622" mass="70605">MILCWRLLPFQWVTLMQHLLNPIILNTMNKDKKQMTEKILNHALGIIFLLTGEEYIIVKKNYPHSSIQLLTGEVPIKCGDVAVYFSMEEWEYLEGHKKLYKDVGTEEQKSSEVPAQQNSDLCDKNQKIVATNHVDKMEEDGNPVQQGPVASDTGPAYTQNKAPDNVLIAKEEKEEINDLNRNQPGVHSSFDKGNSHNGVCTSDETKLLKNNLLEVSRNAVCTSDEIMYMKRNILGDSQKAICTSNERTCMKRNTVGDSYSLMNTSEEMMRIKSKLSDPRSTSKEVMYMKNNILGGYTSAVCKSAEGMHMKRDIVSNSHNAIHPSDNMVFGNSRFCTEFQGRHYGIPSNEPKPFGKVILTPISIPCPRGYKTQDLRDHFVTGSNGSVSYIESIVNDHQAKLKDEKPYKLEVRRQLSPKCTASEEKPHKCNVCGKQFPTLSKASSHSRIHNKPFVCPECGKGFPFRSNLNKHIRTHAKVTQHACPECGKYFDKRTLLEKHFTSHTLEKPYVCPECGKCFSQRSCMETHYRIHTKEKPYSCRECGKCFAQRGHRNMHQRIHTGEKPFPCPECGKCFSQKILLDVHYRVHSGEKPYSCPECGKSLTTRANMEAHLKTHCGLDPCDP</sequence>
<keyword evidence="8" id="KW-0805">Transcription regulation</keyword>
<protein>
    <submittedName>
        <fullName evidence="14">Zinc finger protein 484 isoform X1</fullName>
    </submittedName>
</protein>
<evidence type="ECO:0000256" key="3">
    <source>
        <dbReference type="ARBA" id="ARBA00006991"/>
    </source>
</evidence>
<dbReference type="GO" id="GO:0000978">
    <property type="term" value="F:RNA polymerase II cis-regulatory region sequence-specific DNA binding"/>
    <property type="evidence" value="ECO:0007669"/>
    <property type="project" value="TreeGrafter"/>
</dbReference>
<feature type="domain" description="C2H2-type" evidence="12">
    <location>
        <begin position="426"/>
        <end position="448"/>
    </location>
</feature>
<dbReference type="Pfam" id="PF13912">
    <property type="entry name" value="zf-C2H2_6"/>
    <property type="match status" value="1"/>
</dbReference>
<dbReference type="AlphaFoldDB" id="A0A1L8GD74"/>
<keyword evidence="10" id="KW-0804">Transcription</keyword>
<dbReference type="OMA" id="RANMEAH"/>
<dbReference type="FunFam" id="3.30.160.60:FF:001158">
    <property type="entry name" value="zinc finger protein 22"/>
    <property type="match status" value="1"/>
</dbReference>
<evidence type="ECO:0000256" key="11">
    <source>
        <dbReference type="ARBA" id="ARBA00023242"/>
    </source>
</evidence>
<feature type="domain" description="C2H2-type" evidence="12">
    <location>
        <begin position="536"/>
        <end position="563"/>
    </location>
</feature>
<dbReference type="InterPro" id="IPR036051">
    <property type="entry name" value="KRAB_dom_sf"/>
</dbReference>
<feature type="domain" description="C2H2-type" evidence="12">
    <location>
        <begin position="480"/>
        <end position="507"/>
    </location>
</feature>
<dbReference type="GeneID" id="108715165"/>
<reference evidence="14" key="1">
    <citation type="submission" date="2025-08" db="UniProtKB">
        <authorList>
            <consortium name="RefSeq"/>
        </authorList>
    </citation>
    <scope>IDENTIFICATION</scope>
    <source>
        <strain evidence="14">J_2021</strain>
        <tissue evidence="14">Erythrocytes</tissue>
    </source>
</reference>
<dbReference type="GO" id="GO:0000981">
    <property type="term" value="F:DNA-binding transcription factor activity, RNA polymerase II-specific"/>
    <property type="evidence" value="ECO:0000318"/>
    <property type="project" value="GO_Central"/>
</dbReference>
<dbReference type="PROSITE" id="PS50157">
    <property type="entry name" value="ZINC_FINGER_C2H2_2"/>
    <property type="match status" value="7"/>
</dbReference>
<keyword evidence="5" id="KW-0677">Repeat</keyword>
<dbReference type="GO" id="GO:0000977">
    <property type="term" value="F:RNA polymerase II transcription regulatory region sequence-specific DNA binding"/>
    <property type="evidence" value="ECO:0000318"/>
    <property type="project" value="GO_Central"/>
</dbReference>
<dbReference type="FunFam" id="3.30.160.60:FF:000189">
    <property type="entry name" value="zinc finger protein 133 isoform X1"/>
    <property type="match status" value="1"/>
</dbReference>
<evidence type="ECO:0000256" key="1">
    <source>
        <dbReference type="ARBA" id="ARBA00003767"/>
    </source>
</evidence>
<feature type="domain" description="C2H2-type" evidence="12">
    <location>
        <begin position="452"/>
        <end position="479"/>
    </location>
</feature>
<keyword evidence="9" id="KW-0238">DNA-binding</keyword>
<keyword evidence="11" id="KW-0539">Nucleus</keyword>
<accession>A0A1L8GD74</accession>
<dbReference type="InterPro" id="IPR001909">
    <property type="entry name" value="KRAB"/>
</dbReference>
<dbReference type="InterPro" id="IPR036236">
    <property type="entry name" value="Znf_C2H2_sf"/>
</dbReference>
<comment type="function">
    <text evidence="1">May be involved in transcriptional regulation.</text>
</comment>
<keyword evidence="6" id="KW-0863">Zinc-finger</keyword>
<dbReference type="FunFam" id="3.30.160.60:FF:000446">
    <property type="entry name" value="Zinc finger protein"/>
    <property type="match status" value="1"/>
</dbReference>
<dbReference type="FunFam" id="3.30.160.60:FF:000522">
    <property type="entry name" value="zinc finger protein 285"/>
    <property type="match status" value="1"/>
</dbReference>
<evidence type="ECO:0000256" key="5">
    <source>
        <dbReference type="ARBA" id="ARBA00022737"/>
    </source>
</evidence>
<evidence type="ECO:0000259" key="12">
    <source>
        <dbReference type="PROSITE" id="PS50157"/>
    </source>
</evidence>
<evidence type="ECO:0000256" key="2">
    <source>
        <dbReference type="ARBA" id="ARBA00004123"/>
    </source>
</evidence>
<dbReference type="GO" id="GO:0005634">
    <property type="term" value="C:nucleus"/>
    <property type="evidence" value="ECO:0000318"/>
    <property type="project" value="GO_Central"/>
</dbReference>
<dbReference type="FunFam" id="3.30.160.60:FF:000506">
    <property type="entry name" value="Zinc finger protein 23"/>
    <property type="match status" value="1"/>
</dbReference>
<dbReference type="InterPro" id="IPR013087">
    <property type="entry name" value="Znf_C2H2_type"/>
</dbReference>
<dbReference type="OrthoDB" id="427030at2759"/>
<dbReference type="SUPFAM" id="SSF57667">
    <property type="entry name" value="beta-beta-alpha zinc fingers"/>
    <property type="match status" value="4"/>
</dbReference>
<dbReference type="Gene3D" id="6.10.140.140">
    <property type="match status" value="1"/>
</dbReference>
<keyword evidence="13" id="KW-1185">Reference proteome</keyword>
<dbReference type="SMART" id="SM00355">
    <property type="entry name" value="ZnF_C2H2"/>
    <property type="match status" value="7"/>
</dbReference>
<gene>
    <name evidence="14" type="primary">znf81.S</name>
</gene>
<dbReference type="RefSeq" id="XP_041416717.1">
    <property type="nucleotide sequence ID" value="XM_041560783.1"/>
</dbReference>
<dbReference type="PROSITE" id="PS00028">
    <property type="entry name" value="ZINC_FINGER_C2H2_1"/>
    <property type="match status" value="6"/>
</dbReference>
<feature type="domain" description="C2H2-type" evidence="12">
    <location>
        <begin position="592"/>
        <end position="619"/>
    </location>
</feature>